<dbReference type="SUPFAM" id="SSF52058">
    <property type="entry name" value="L domain-like"/>
    <property type="match status" value="1"/>
</dbReference>
<dbReference type="EMBL" id="BMHB01000001">
    <property type="protein sequence ID" value="GGI11066.1"/>
    <property type="molecule type" value="Genomic_DNA"/>
</dbReference>
<dbReference type="InterPro" id="IPR001611">
    <property type="entry name" value="Leu-rich_rpt"/>
</dbReference>
<feature type="transmembrane region" description="Helical" evidence="4">
    <location>
        <begin position="21"/>
        <end position="40"/>
    </location>
</feature>
<keyword evidence="4" id="KW-0812">Transmembrane</keyword>
<feature type="domain" description="Internalin N-terminal" evidence="5">
    <location>
        <begin position="243"/>
        <end position="274"/>
    </location>
</feature>
<evidence type="ECO:0000256" key="3">
    <source>
        <dbReference type="ARBA" id="ARBA00022737"/>
    </source>
</evidence>
<evidence type="ECO:0000313" key="6">
    <source>
        <dbReference type="EMBL" id="GGI11066.1"/>
    </source>
</evidence>
<dbReference type="PROSITE" id="PS51450">
    <property type="entry name" value="LRR"/>
    <property type="match status" value="2"/>
</dbReference>
<dbReference type="Pfam" id="PF12354">
    <property type="entry name" value="Internalin_N"/>
    <property type="match status" value="1"/>
</dbReference>
<name>A0A8J3EW51_9BACI</name>
<dbReference type="OrthoDB" id="2770407at2"/>
<dbReference type="InterPro" id="IPR050836">
    <property type="entry name" value="SDS22/Internalin_LRR"/>
</dbReference>
<reference evidence="7" key="1">
    <citation type="journal article" date="2019" name="Int. J. Syst. Evol. Microbiol.">
        <title>The Global Catalogue of Microorganisms (GCM) 10K type strain sequencing project: providing services to taxonomists for standard genome sequencing and annotation.</title>
        <authorList>
            <consortium name="The Broad Institute Genomics Platform"/>
            <consortium name="The Broad Institute Genome Sequencing Center for Infectious Disease"/>
            <person name="Wu L."/>
            <person name="Ma J."/>
        </authorList>
    </citation>
    <scope>NUCLEOTIDE SEQUENCE [LARGE SCALE GENOMIC DNA]</scope>
    <source>
        <strain evidence="7">CGMCC 1.14993</strain>
    </source>
</reference>
<evidence type="ECO:0000256" key="2">
    <source>
        <dbReference type="ARBA" id="ARBA00022729"/>
    </source>
</evidence>
<keyword evidence="1" id="KW-0433">Leucine-rich repeat</keyword>
<protein>
    <recommendedName>
        <fullName evidence="5">Internalin N-terminal domain-containing protein</fullName>
    </recommendedName>
</protein>
<sequence>MKKIIHKTLIYPKSSRVSLNIIVCAMVILSTNLLPSQIIAQSNPNEIKASTLEVCPLGEELVKPVTQIKSGTSTTFSNIAFASDLKETVFNGRTQLQINGTEWPRFSGETHRLMYADNRLFALGIYDTILINKMALAAGIKFDTLIGEVYAVSIPYNFGLYDATGDEYQNFLYELFNSNQLSLKKGSIPLTKDGQTGTVNFTFIGTGITVGLAFGLESTSELKKHKDMRIVSFNPSVKMVKQIQQIFPDINLSQAIAAKLGKQITDYVSKEELESVQDLTATNKSIQDLSGMQCLTKIKDINFSTNQISDLSPLAGLTNLTNLRIDHNHISDLSPLNGLNQLTHLNLVNQSIQLEQGTIRVPTLITISNSNGSTPPIVWLQGTGTYENGNLIWSTPGDNQLTWSNYVTIGNASSDFNGKVLQNTIGFLYFKQVPDSINFQTTTIPSKETIIQRDDSNWEMSVYDELPGRGWHITATIDTPLTSTSNSSHKLLEALVYVDEGNTTPLSKTPLKVFEYITGTESIIPINWEANKGVLLKINPTEVYAELYTTTINWTLTDAP</sequence>
<keyword evidence="2" id="KW-0732">Signal</keyword>
<keyword evidence="4" id="KW-0472">Membrane</keyword>
<comment type="caution">
    <text evidence="6">The sequence shown here is derived from an EMBL/GenBank/DDBJ whole genome shotgun (WGS) entry which is preliminary data.</text>
</comment>
<dbReference type="Proteomes" id="UP000626244">
    <property type="component" value="Unassembled WGS sequence"/>
</dbReference>
<dbReference type="SUPFAM" id="SSF81296">
    <property type="entry name" value="E set domains"/>
    <property type="match status" value="1"/>
</dbReference>
<dbReference type="RefSeq" id="WP_087998864.1">
    <property type="nucleotide sequence ID" value="NZ_BMHB01000001.1"/>
</dbReference>
<gene>
    <name evidence="6" type="ORF">GCM10007380_05960</name>
</gene>
<proteinExistence type="predicted"/>
<evidence type="ECO:0000313" key="7">
    <source>
        <dbReference type="Proteomes" id="UP000626244"/>
    </source>
</evidence>
<keyword evidence="7" id="KW-1185">Reference proteome</keyword>
<evidence type="ECO:0000256" key="4">
    <source>
        <dbReference type="SAM" id="Phobius"/>
    </source>
</evidence>
<dbReference type="Gene3D" id="1.10.8.390">
    <property type="entry name" value="Internalin N-terminal Cap domain-like"/>
    <property type="match status" value="1"/>
</dbReference>
<evidence type="ECO:0000259" key="5">
    <source>
        <dbReference type="Pfam" id="PF12354"/>
    </source>
</evidence>
<accession>A0A8J3EW51</accession>
<dbReference type="AlphaFoldDB" id="A0A8J3EW51"/>
<dbReference type="PANTHER" id="PTHR46652:SF3">
    <property type="entry name" value="LEUCINE-RICH REPEAT-CONTAINING PROTEIN 9"/>
    <property type="match status" value="1"/>
</dbReference>
<keyword evidence="4" id="KW-1133">Transmembrane helix</keyword>
<dbReference type="InterPro" id="IPR014756">
    <property type="entry name" value="Ig_E-set"/>
</dbReference>
<evidence type="ECO:0000256" key="1">
    <source>
        <dbReference type="ARBA" id="ARBA00022614"/>
    </source>
</evidence>
<keyword evidence="3" id="KW-0677">Repeat</keyword>
<dbReference type="Gene3D" id="2.60.40.1220">
    <property type="match status" value="1"/>
</dbReference>
<dbReference type="PANTHER" id="PTHR46652">
    <property type="entry name" value="LEUCINE-RICH REPEAT AND IQ DOMAIN-CONTAINING PROTEIN 1-RELATED"/>
    <property type="match status" value="1"/>
</dbReference>
<dbReference type="InterPro" id="IPR014755">
    <property type="entry name" value="Cu-Rt/internalin_Ig-like"/>
</dbReference>
<organism evidence="6 7">
    <name type="scientific">Gottfriedia solisilvae</name>
    <dbReference type="NCBI Taxonomy" id="1516104"/>
    <lineage>
        <taxon>Bacteria</taxon>
        <taxon>Bacillati</taxon>
        <taxon>Bacillota</taxon>
        <taxon>Bacilli</taxon>
        <taxon>Bacillales</taxon>
        <taxon>Bacillaceae</taxon>
        <taxon>Gottfriedia</taxon>
    </lineage>
</organism>
<dbReference type="InterPro" id="IPR024634">
    <property type="entry name" value="Internalin_N"/>
</dbReference>